<dbReference type="InterPro" id="IPR019734">
    <property type="entry name" value="TPR_rpt"/>
</dbReference>
<keyword evidence="1" id="KW-0802">TPR repeat</keyword>
<dbReference type="SUPFAM" id="SSF81901">
    <property type="entry name" value="HCP-like"/>
    <property type="match status" value="1"/>
</dbReference>
<evidence type="ECO:0000313" key="4">
    <source>
        <dbReference type="EMBL" id="PXA04580.1"/>
    </source>
</evidence>
<proteinExistence type="predicted"/>
<evidence type="ECO:0000256" key="1">
    <source>
        <dbReference type="PROSITE-ProRule" id="PRU00339"/>
    </source>
</evidence>
<evidence type="ECO:0000256" key="3">
    <source>
        <dbReference type="SAM" id="SignalP"/>
    </source>
</evidence>
<dbReference type="Pfam" id="PF13432">
    <property type="entry name" value="TPR_16"/>
    <property type="match status" value="1"/>
</dbReference>
<feature type="repeat" description="TPR" evidence="1">
    <location>
        <begin position="460"/>
        <end position="493"/>
    </location>
</feature>
<dbReference type="PROSITE" id="PS50005">
    <property type="entry name" value="TPR"/>
    <property type="match status" value="1"/>
</dbReference>
<dbReference type="InterPro" id="IPR011990">
    <property type="entry name" value="TPR-like_helical_dom_sf"/>
</dbReference>
<keyword evidence="5" id="KW-1185">Reference proteome</keyword>
<feature type="region of interest" description="Disordered" evidence="2">
    <location>
        <begin position="401"/>
        <end position="420"/>
    </location>
</feature>
<dbReference type="EMBL" id="QHJQ01000003">
    <property type="protein sequence ID" value="PXA04580.1"/>
    <property type="molecule type" value="Genomic_DNA"/>
</dbReference>
<feature type="region of interest" description="Disordered" evidence="2">
    <location>
        <begin position="267"/>
        <end position="310"/>
    </location>
</feature>
<dbReference type="SMART" id="SM00028">
    <property type="entry name" value="TPR"/>
    <property type="match status" value="5"/>
</dbReference>
<dbReference type="Pfam" id="PF13181">
    <property type="entry name" value="TPR_8"/>
    <property type="match status" value="1"/>
</dbReference>
<keyword evidence="3" id="KW-0732">Signal</keyword>
<evidence type="ECO:0000256" key="2">
    <source>
        <dbReference type="SAM" id="MobiDB-lite"/>
    </source>
</evidence>
<sequence length="577" mass="62697">MFNATLKRILFILLIATMAGLAGCSSPEEKRAQQINQALELSSQGNNAEALQILESLTEQYPNDAEILQAIGGIYTSEDDHTMASFYLEQAHLQNPEDVELLYQAYQSLEAAGQPSGQSLEKLAKLSPETMSDELWVSLGAYRAGNNQTEAALDAYLKGVNPEKKEPAPETAAAIGQLFARLGNNAQAAEWLEIAADNDAPSALTALFGLLQIQLSQKEWAQAEATIARLNKQFPGAVEASQWKQASDELKRWRAAQEKMKAELAAAEEAKKKADEAEKEDEVVEVANADSEAPEQTEGAASTEETTDSGKAQVIADLESAEALANKPAEEAEPGGQAGPDPTAVAEETPDEAKTIAFDPNIAIQPADPDFDISVSFDEQASAPETSFSTEPGADIATAEAIEPAEPIDPVEATPTIRPAEQPKTLEELLAEAEAAEVDRDYKSAIRKYWAAISIANNRADVWNLLSRAYLIDGQLQNADTAALEAVRLKPKEVAYTLDFLRVAQRSRPAKEFLAQLETAYDRFPSSPEITLSLARAHERISKDKFVARNLYLRFIDIAPNHPLVPEARQAAARLRE</sequence>
<dbReference type="OrthoDB" id="190958at2"/>
<feature type="region of interest" description="Disordered" evidence="2">
    <location>
        <begin position="326"/>
        <end position="350"/>
    </location>
</feature>
<dbReference type="Gene3D" id="1.25.40.10">
    <property type="entry name" value="Tetratricopeptide repeat domain"/>
    <property type="match status" value="3"/>
</dbReference>
<dbReference type="InParanoid" id="A0A317ZGL6"/>
<accession>A0A317ZGL6</accession>
<dbReference type="RefSeq" id="WP_110130387.1">
    <property type="nucleotide sequence ID" value="NZ_QHJQ01000003.1"/>
</dbReference>
<name>A0A317ZGL6_9BACT</name>
<feature type="chain" id="PRO_5016318452" description="Tetratricopeptide repeat protein" evidence="3">
    <location>
        <begin position="23"/>
        <end position="577"/>
    </location>
</feature>
<protein>
    <recommendedName>
        <fullName evidence="6">Tetratricopeptide repeat protein</fullName>
    </recommendedName>
</protein>
<feature type="compositionally biased region" description="Basic and acidic residues" evidence="2">
    <location>
        <begin position="267"/>
        <end position="276"/>
    </location>
</feature>
<comment type="caution">
    <text evidence="4">The sequence shown here is derived from an EMBL/GenBank/DDBJ whole genome shotgun (WGS) entry which is preliminary data.</text>
</comment>
<dbReference type="Proteomes" id="UP000247099">
    <property type="component" value="Unassembled WGS sequence"/>
</dbReference>
<dbReference type="AlphaFoldDB" id="A0A317ZGL6"/>
<evidence type="ECO:0008006" key="6">
    <source>
        <dbReference type="Google" id="ProtNLM"/>
    </source>
</evidence>
<feature type="compositionally biased region" description="Low complexity" evidence="2">
    <location>
        <begin position="401"/>
        <end position="413"/>
    </location>
</feature>
<feature type="signal peptide" evidence="3">
    <location>
        <begin position="1"/>
        <end position="22"/>
    </location>
</feature>
<dbReference type="SUPFAM" id="SSF48452">
    <property type="entry name" value="TPR-like"/>
    <property type="match status" value="1"/>
</dbReference>
<reference evidence="4 5" key="1">
    <citation type="submission" date="2018-05" db="EMBL/GenBank/DDBJ databases">
        <title>Coraliomargarita sinensis sp. nov., isolated from a marine solar saltern.</title>
        <authorList>
            <person name="Zhou L.Y."/>
        </authorList>
    </citation>
    <scope>NUCLEOTIDE SEQUENCE [LARGE SCALE GENOMIC DNA]</scope>
    <source>
        <strain evidence="4 5">WN38</strain>
    </source>
</reference>
<gene>
    <name evidence="4" type="ORF">DDZ13_05235</name>
</gene>
<dbReference type="PROSITE" id="PS51257">
    <property type="entry name" value="PROKAR_LIPOPROTEIN"/>
    <property type="match status" value="1"/>
</dbReference>
<organism evidence="4 5">
    <name type="scientific">Coraliomargarita sinensis</name>
    <dbReference type="NCBI Taxonomy" id="2174842"/>
    <lineage>
        <taxon>Bacteria</taxon>
        <taxon>Pseudomonadati</taxon>
        <taxon>Verrucomicrobiota</taxon>
        <taxon>Opitutia</taxon>
        <taxon>Puniceicoccales</taxon>
        <taxon>Coraliomargaritaceae</taxon>
        <taxon>Coraliomargarita</taxon>
    </lineage>
</organism>
<evidence type="ECO:0000313" key="5">
    <source>
        <dbReference type="Proteomes" id="UP000247099"/>
    </source>
</evidence>